<dbReference type="Proteomes" id="UP000240717">
    <property type="component" value="Unassembled WGS sequence"/>
</dbReference>
<evidence type="ECO:0008006" key="4">
    <source>
        <dbReference type="Google" id="ProtNLM"/>
    </source>
</evidence>
<accession>A0A2T4PXK3</accession>
<gene>
    <name evidence="2" type="ORF">BU085_11950</name>
</gene>
<feature type="chain" id="PRO_5039299565" description="Lipoprotein" evidence="1">
    <location>
        <begin position="23"/>
        <end position="124"/>
    </location>
</feature>
<sequence length="124" mass="14626">MKKLLYILIVMSCCLVGCSHNSQDDLPKSVKKNVDEQVKLAKQQGDKYTIKEDSVKYDKKSKTLKMEIDWKLNIDVPDRIGEGSTYKFAHNDLIQKVEYKYDYKGKEQKHLMKKNKEDEFKFVK</sequence>
<evidence type="ECO:0000313" key="2">
    <source>
        <dbReference type="EMBL" id="PTI49499.1"/>
    </source>
</evidence>
<reference evidence="2 3" key="1">
    <citation type="journal article" date="2016" name="Front. Microbiol.">
        <title>Comprehensive Phylogenetic Analysis of Bovine Non-aureus Staphylococci Species Based on Whole-Genome Sequencing.</title>
        <authorList>
            <person name="Naushad S."/>
            <person name="Barkema H.W."/>
            <person name="Luby C."/>
            <person name="Condas L.A."/>
            <person name="Nobrega D.B."/>
            <person name="Carson D.A."/>
            <person name="De Buck J."/>
        </authorList>
    </citation>
    <scope>NUCLEOTIDE SEQUENCE [LARGE SCALE GENOMIC DNA]</scope>
    <source>
        <strain evidence="2 3">SNUC 2993</strain>
    </source>
</reference>
<protein>
    <recommendedName>
        <fullName evidence="4">Lipoprotein</fullName>
    </recommendedName>
</protein>
<keyword evidence="1" id="KW-0732">Signal</keyword>
<dbReference type="EMBL" id="PZEV01000066">
    <property type="protein sequence ID" value="PTI49499.1"/>
    <property type="molecule type" value="Genomic_DNA"/>
</dbReference>
<organism evidence="2 3">
    <name type="scientific">Staphylococcus warneri</name>
    <dbReference type="NCBI Taxonomy" id="1292"/>
    <lineage>
        <taxon>Bacteria</taxon>
        <taxon>Bacillati</taxon>
        <taxon>Bacillota</taxon>
        <taxon>Bacilli</taxon>
        <taxon>Bacillales</taxon>
        <taxon>Staphylococcaceae</taxon>
        <taxon>Staphylococcus</taxon>
    </lineage>
</organism>
<feature type="signal peptide" evidence="1">
    <location>
        <begin position="1"/>
        <end position="22"/>
    </location>
</feature>
<comment type="caution">
    <text evidence="2">The sequence shown here is derived from an EMBL/GenBank/DDBJ whole genome shotgun (WGS) entry which is preliminary data.</text>
</comment>
<evidence type="ECO:0000256" key="1">
    <source>
        <dbReference type="SAM" id="SignalP"/>
    </source>
</evidence>
<dbReference type="AlphaFoldDB" id="A0A2T4PXK3"/>
<evidence type="ECO:0000313" key="3">
    <source>
        <dbReference type="Proteomes" id="UP000240717"/>
    </source>
</evidence>
<name>A0A2T4PXK3_STAWA</name>
<proteinExistence type="predicted"/>
<dbReference type="RefSeq" id="WP_107532628.1">
    <property type="nucleotide sequence ID" value="NZ_JALCYD010000005.1"/>
</dbReference>